<keyword evidence="3 4" id="KW-0732">Signal</keyword>
<evidence type="ECO:0000313" key="6">
    <source>
        <dbReference type="Proteomes" id="UP000015001"/>
    </source>
</evidence>
<name>S4MG52_9ACTN</name>
<dbReference type="Proteomes" id="UP000015001">
    <property type="component" value="Unassembled WGS sequence"/>
</dbReference>
<keyword evidence="6" id="KW-1185">Reference proteome</keyword>
<reference evidence="5 6" key="1">
    <citation type="submission" date="2013-02" db="EMBL/GenBank/DDBJ databases">
        <title>Draft Genome Sequence of Streptomyces afghaniensis, Which Produces Compounds of the Julimycin B-Complex.</title>
        <authorList>
            <person name="Gruening B.A."/>
            <person name="Praeg A."/>
            <person name="Erxleben A."/>
            <person name="Guenther S."/>
            <person name="Fiedler H.-P."/>
            <person name="Goodfellow M."/>
            <person name="Mueller M."/>
        </authorList>
    </citation>
    <scope>NUCLEOTIDE SEQUENCE [LARGE SCALE GENOMIC DNA]</scope>
    <source>
        <strain evidence="5 6">772</strain>
    </source>
</reference>
<dbReference type="SUPFAM" id="SSF53850">
    <property type="entry name" value="Periplasmic binding protein-like II"/>
    <property type="match status" value="1"/>
</dbReference>
<accession>S4MG52</accession>
<evidence type="ECO:0000256" key="1">
    <source>
        <dbReference type="ARBA" id="ARBA00008520"/>
    </source>
</evidence>
<dbReference type="Gene3D" id="3.40.190.10">
    <property type="entry name" value="Periplasmic binding protein-like II"/>
    <property type="match status" value="2"/>
</dbReference>
<dbReference type="PROSITE" id="PS51257">
    <property type="entry name" value="PROKAR_LIPOPROTEIN"/>
    <property type="match status" value="1"/>
</dbReference>
<sequence>MRRGIAASALALILACSLTACGGSDQASGSSGNPAKDGGTVTWWDTSDAKAEAPTYRAIVADFEAKYPKIKVNYVNVPFADAQNRISTAFSTGSDAPDVIRSEVGWTPELAAQHYLRPLDGTPALVGAKDFLPNPAAATRYEGKTYAVPQVTDTMALFYNKRMFAAAGIDHPPVTVDELKTDSALIKKKLGKTGFYLRGDDAYWTLPFIYGEGGDLVDADTKTVTVDNAAGVRAFKVIKGLVDSGAAKTSLTDGWTKMMSDFQAGDVAMMINGPWALSTVRKGGGAFAAPSNLGIAVVPAGSAGQGAPQGGQSYAVYANSKNIAASELFVQYMSSSEVQAKITKALGVLPTRKSVWARPDIASIDSVKSFKKAIDKVHQRPWIPEGDSLFAPLATEYAALLSGKESPQSAARNTGDAYRKNLGWK</sequence>
<dbReference type="GO" id="GO:0055052">
    <property type="term" value="C:ATP-binding cassette (ABC) transporter complex, substrate-binding subunit-containing"/>
    <property type="evidence" value="ECO:0007669"/>
    <property type="project" value="TreeGrafter"/>
</dbReference>
<dbReference type="GO" id="GO:0015768">
    <property type="term" value="P:maltose transport"/>
    <property type="evidence" value="ECO:0007669"/>
    <property type="project" value="TreeGrafter"/>
</dbReference>
<dbReference type="GO" id="GO:1901982">
    <property type="term" value="F:maltose binding"/>
    <property type="evidence" value="ECO:0007669"/>
    <property type="project" value="TreeGrafter"/>
</dbReference>
<dbReference type="AlphaFoldDB" id="S4MG52"/>
<feature type="signal peptide" evidence="4">
    <location>
        <begin position="1"/>
        <end position="22"/>
    </location>
</feature>
<keyword evidence="2" id="KW-0813">Transport</keyword>
<dbReference type="PANTHER" id="PTHR30061:SF50">
    <property type="entry name" value="MALTOSE_MALTODEXTRIN-BINDING PERIPLASMIC PROTEIN"/>
    <property type="match status" value="1"/>
</dbReference>
<evidence type="ECO:0000256" key="3">
    <source>
        <dbReference type="ARBA" id="ARBA00022729"/>
    </source>
</evidence>
<organism evidence="5 6">
    <name type="scientific">Streptomyces afghaniensis 772</name>
    <dbReference type="NCBI Taxonomy" id="1283301"/>
    <lineage>
        <taxon>Bacteria</taxon>
        <taxon>Bacillati</taxon>
        <taxon>Actinomycetota</taxon>
        <taxon>Actinomycetes</taxon>
        <taxon>Kitasatosporales</taxon>
        <taxon>Streptomycetaceae</taxon>
        <taxon>Streptomyces</taxon>
    </lineage>
</organism>
<dbReference type="RefSeq" id="WP_020277225.1">
    <property type="nucleotide sequence ID" value="NZ_KE354472.1"/>
</dbReference>
<protein>
    <submittedName>
        <fullName evidence="5">Putative binding protein</fullName>
    </submittedName>
</protein>
<dbReference type="PANTHER" id="PTHR30061">
    <property type="entry name" value="MALTOSE-BINDING PERIPLASMIC PROTEIN"/>
    <property type="match status" value="1"/>
</dbReference>
<dbReference type="GO" id="GO:0042956">
    <property type="term" value="P:maltodextrin transmembrane transport"/>
    <property type="evidence" value="ECO:0007669"/>
    <property type="project" value="TreeGrafter"/>
</dbReference>
<comment type="caution">
    <text evidence="5">The sequence shown here is derived from an EMBL/GenBank/DDBJ whole genome shotgun (WGS) entry which is preliminary data.</text>
</comment>
<gene>
    <name evidence="5" type="ORF">STAFG_8404</name>
</gene>
<dbReference type="PATRIC" id="fig|1283301.3.peg.8340"/>
<feature type="chain" id="PRO_5038674852" evidence="4">
    <location>
        <begin position="23"/>
        <end position="425"/>
    </location>
</feature>
<comment type="similarity">
    <text evidence="1">Belongs to the bacterial solute-binding protein 1 family.</text>
</comment>
<evidence type="ECO:0000256" key="2">
    <source>
        <dbReference type="ARBA" id="ARBA00022448"/>
    </source>
</evidence>
<dbReference type="HOGENOM" id="CLU_031285_10_0_11"/>
<evidence type="ECO:0000313" key="5">
    <source>
        <dbReference type="EMBL" id="EPJ34540.1"/>
    </source>
</evidence>
<dbReference type="Pfam" id="PF01547">
    <property type="entry name" value="SBP_bac_1"/>
    <property type="match status" value="1"/>
</dbReference>
<proteinExistence type="inferred from homology"/>
<dbReference type="EMBL" id="AOPY01001693">
    <property type="protein sequence ID" value="EPJ34540.1"/>
    <property type="molecule type" value="Genomic_DNA"/>
</dbReference>
<dbReference type="InterPro" id="IPR006059">
    <property type="entry name" value="SBP"/>
</dbReference>
<evidence type="ECO:0000256" key="4">
    <source>
        <dbReference type="SAM" id="SignalP"/>
    </source>
</evidence>
<dbReference type="OrthoDB" id="9795467at2"/>